<protein>
    <submittedName>
        <fullName evidence="1">Uncharacterized protein</fullName>
    </submittedName>
</protein>
<accession>A0ABY7E9S2</accession>
<sequence>MKKTLSDVQIFERFLPNKGEKKAIYQIEPDLLDEYVAYYILSVRKADGAEWGDVDLKTSSSGLEYLSARQKREQGQT</sequence>
<gene>
    <name evidence="1" type="ORF">MAR_021293</name>
</gene>
<proteinExistence type="predicted"/>
<reference evidence="1" key="1">
    <citation type="submission" date="2022-11" db="EMBL/GenBank/DDBJ databases">
        <title>Centuries of genome instability and evolution in soft-shell clam transmissible cancer (bioRxiv).</title>
        <authorList>
            <person name="Hart S.F.M."/>
            <person name="Yonemitsu M.A."/>
            <person name="Giersch R.M."/>
            <person name="Beal B.F."/>
            <person name="Arriagada G."/>
            <person name="Davis B.W."/>
            <person name="Ostrander E.A."/>
            <person name="Goff S.P."/>
            <person name="Metzger M.J."/>
        </authorList>
    </citation>
    <scope>NUCLEOTIDE SEQUENCE</scope>
    <source>
        <strain evidence="1">MELC-2E11</strain>
        <tissue evidence="1">Siphon/mantle</tissue>
    </source>
</reference>
<dbReference type="EMBL" id="CP111016">
    <property type="protein sequence ID" value="WAR05924.1"/>
    <property type="molecule type" value="Genomic_DNA"/>
</dbReference>
<dbReference type="Proteomes" id="UP001164746">
    <property type="component" value="Chromosome 5"/>
</dbReference>
<keyword evidence="2" id="KW-1185">Reference proteome</keyword>
<evidence type="ECO:0000313" key="2">
    <source>
        <dbReference type="Proteomes" id="UP001164746"/>
    </source>
</evidence>
<organism evidence="1 2">
    <name type="scientific">Mya arenaria</name>
    <name type="common">Soft-shell clam</name>
    <dbReference type="NCBI Taxonomy" id="6604"/>
    <lineage>
        <taxon>Eukaryota</taxon>
        <taxon>Metazoa</taxon>
        <taxon>Spiralia</taxon>
        <taxon>Lophotrochozoa</taxon>
        <taxon>Mollusca</taxon>
        <taxon>Bivalvia</taxon>
        <taxon>Autobranchia</taxon>
        <taxon>Heteroconchia</taxon>
        <taxon>Euheterodonta</taxon>
        <taxon>Imparidentia</taxon>
        <taxon>Neoheterodontei</taxon>
        <taxon>Myida</taxon>
        <taxon>Myoidea</taxon>
        <taxon>Myidae</taxon>
        <taxon>Mya</taxon>
    </lineage>
</organism>
<evidence type="ECO:0000313" key="1">
    <source>
        <dbReference type="EMBL" id="WAR05924.1"/>
    </source>
</evidence>
<name>A0ABY7E9S2_MYAAR</name>